<organism evidence="2">
    <name type="scientific">Salpingoeca rosetta (strain ATCC 50818 / BSB-021)</name>
    <dbReference type="NCBI Taxonomy" id="946362"/>
    <lineage>
        <taxon>Eukaryota</taxon>
        <taxon>Choanoflagellata</taxon>
        <taxon>Craspedida</taxon>
        <taxon>Salpingoecidae</taxon>
        <taxon>Salpingoeca</taxon>
    </lineage>
</organism>
<dbReference type="KEGG" id="sre:PTSG_03693"/>
<evidence type="ECO:0000313" key="1">
    <source>
        <dbReference type="EMBL" id="EGD83055.1"/>
    </source>
</evidence>
<evidence type="ECO:0000313" key="2">
    <source>
        <dbReference type="Proteomes" id="UP000007799"/>
    </source>
</evidence>
<name>F2U6B4_SALR5</name>
<dbReference type="EMBL" id="GL832962">
    <property type="protein sequence ID" value="EGD83055.1"/>
    <property type="molecule type" value="Genomic_DNA"/>
</dbReference>
<dbReference type="AlphaFoldDB" id="F2U6B4"/>
<dbReference type="SUPFAM" id="SSF48371">
    <property type="entry name" value="ARM repeat"/>
    <property type="match status" value="1"/>
</dbReference>
<reference evidence="1" key="1">
    <citation type="submission" date="2009-08" db="EMBL/GenBank/DDBJ databases">
        <title>Annotation of Salpingoeca rosetta.</title>
        <authorList>
            <consortium name="The Broad Institute Genome Sequencing Platform"/>
            <person name="Russ C."/>
            <person name="Cuomo C."/>
            <person name="Burger G."/>
            <person name="Gray M.W."/>
            <person name="Holland P.W.H."/>
            <person name="King N."/>
            <person name="Lang F.B.F."/>
            <person name="Roger A.J."/>
            <person name="Ruiz-Trillo I."/>
            <person name="Young S.K."/>
            <person name="Zeng Q."/>
            <person name="Gargeya S."/>
            <person name="Alvarado L."/>
            <person name="Berlin A."/>
            <person name="Chapman S.B."/>
            <person name="Chen Z."/>
            <person name="Freedman E."/>
            <person name="Gellesch M."/>
            <person name="Goldberg J."/>
            <person name="Griggs A."/>
            <person name="Gujja S."/>
            <person name="Heilman E."/>
            <person name="Heiman D."/>
            <person name="Howarth C."/>
            <person name="Mehta T."/>
            <person name="Neiman D."/>
            <person name="Pearson M."/>
            <person name="Roberts A."/>
            <person name="Saif S."/>
            <person name="Shea T."/>
            <person name="Shenoy N."/>
            <person name="Sisk P."/>
            <person name="Stolte C."/>
            <person name="Sykes S."/>
            <person name="White J."/>
            <person name="Yandava C."/>
            <person name="Haas B."/>
            <person name="Nusbaum C."/>
            <person name="Birren B."/>
        </authorList>
    </citation>
    <scope>NUCLEOTIDE SEQUENCE [LARGE SCALE GENOMIC DNA]</scope>
    <source>
        <strain evidence="1">ATCC 50818</strain>
    </source>
</reference>
<keyword evidence="2" id="KW-1185">Reference proteome</keyword>
<dbReference type="eggNOG" id="ENOG502SMMN">
    <property type="taxonomic scope" value="Eukaryota"/>
</dbReference>
<protein>
    <submittedName>
        <fullName evidence="1">Uncharacterized protein</fullName>
    </submittedName>
</protein>
<sequence>MTPAPTGSHQRTVYIAHNKVETGPEALALQHQLCTLFNHKVIASPARRNDPEAATAACAGIQAADVIVLLGSKLLGQRTSDIFSSHDELRYILQASIPIVLVHMCHRFKYRTSQHVLSISRSHSCAWLPHTLSASLDARKTPPQQVLHTIKSALTRRRAVSTRGILPLPPRVPTPQQQETLTAFSTTTTLSTLYEDAETSSVDTGDDGERGIAKPCTGEVDSDSQACVHRLLSDIQKHMSRPEEATAALAALVACSIESPTSIVRCVARDQLAVNTVLGAMRAHPRVRELQRLGCRILDSVVSFLFTARKQRQHHQQRQLDTDTHDVRRLLRERASEPVLAAMWHHQGDEAIQAYGCGVLRRLVRDPDVQHGPLLRVGMLAAVATAMHTHTPCKVLTKLTLTSDKGDALVREIVDLGILEALAEALQCHPTDAAVVRAACQFSQVLLQALCTPSDRTVLPDVSDASKLVQAAARLALVVDLCDADALKLPTA</sequence>
<dbReference type="Gene3D" id="1.25.10.10">
    <property type="entry name" value="Leucine-rich Repeat Variant"/>
    <property type="match status" value="1"/>
</dbReference>
<dbReference type="GeneID" id="16076000"/>
<proteinExistence type="predicted"/>
<accession>F2U6B4</accession>
<dbReference type="RefSeq" id="XP_004995419.1">
    <property type="nucleotide sequence ID" value="XM_004995362.1"/>
</dbReference>
<dbReference type="InterPro" id="IPR016024">
    <property type="entry name" value="ARM-type_fold"/>
</dbReference>
<dbReference type="InParanoid" id="F2U6B4"/>
<dbReference type="Proteomes" id="UP000007799">
    <property type="component" value="Unassembled WGS sequence"/>
</dbReference>
<gene>
    <name evidence="1" type="ORF">PTSG_03693</name>
</gene>
<dbReference type="InterPro" id="IPR011989">
    <property type="entry name" value="ARM-like"/>
</dbReference>